<proteinExistence type="predicted"/>
<dbReference type="AlphaFoldDB" id="A0AAD7FG91"/>
<protein>
    <submittedName>
        <fullName evidence="1">Uncharacterized protein</fullName>
    </submittedName>
</protein>
<evidence type="ECO:0000313" key="2">
    <source>
        <dbReference type="Proteomes" id="UP001221142"/>
    </source>
</evidence>
<dbReference type="Proteomes" id="UP001221142">
    <property type="component" value="Unassembled WGS sequence"/>
</dbReference>
<comment type="caution">
    <text evidence="1">The sequence shown here is derived from an EMBL/GenBank/DDBJ whole genome shotgun (WGS) entry which is preliminary data.</text>
</comment>
<reference evidence="1" key="1">
    <citation type="submission" date="2023-03" db="EMBL/GenBank/DDBJ databases">
        <title>Massive genome expansion in bonnet fungi (Mycena s.s.) driven by repeated elements and novel gene families across ecological guilds.</title>
        <authorList>
            <consortium name="Lawrence Berkeley National Laboratory"/>
            <person name="Harder C.B."/>
            <person name="Miyauchi S."/>
            <person name="Viragh M."/>
            <person name="Kuo A."/>
            <person name="Thoen E."/>
            <person name="Andreopoulos B."/>
            <person name="Lu D."/>
            <person name="Skrede I."/>
            <person name="Drula E."/>
            <person name="Henrissat B."/>
            <person name="Morin E."/>
            <person name="Kohler A."/>
            <person name="Barry K."/>
            <person name="LaButti K."/>
            <person name="Morin E."/>
            <person name="Salamov A."/>
            <person name="Lipzen A."/>
            <person name="Mereny Z."/>
            <person name="Hegedus B."/>
            <person name="Baldrian P."/>
            <person name="Stursova M."/>
            <person name="Weitz H."/>
            <person name="Taylor A."/>
            <person name="Grigoriev I.V."/>
            <person name="Nagy L.G."/>
            <person name="Martin F."/>
            <person name="Kauserud H."/>
        </authorList>
    </citation>
    <scope>NUCLEOTIDE SEQUENCE</scope>
    <source>
        <strain evidence="1">9284</strain>
    </source>
</reference>
<evidence type="ECO:0000313" key="1">
    <source>
        <dbReference type="EMBL" id="KAJ7618561.1"/>
    </source>
</evidence>
<sequence length="75" mass="8380">MDGLVTLASLSDLALLFTAEFLYTGSFHTFVRGDQRKKTPRSMLLLPLCLDLSSPPPRITIEPSTIPLEYSTCYE</sequence>
<organism evidence="1 2">
    <name type="scientific">Roridomyces roridus</name>
    <dbReference type="NCBI Taxonomy" id="1738132"/>
    <lineage>
        <taxon>Eukaryota</taxon>
        <taxon>Fungi</taxon>
        <taxon>Dikarya</taxon>
        <taxon>Basidiomycota</taxon>
        <taxon>Agaricomycotina</taxon>
        <taxon>Agaricomycetes</taxon>
        <taxon>Agaricomycetidae</taxon>
        <taxon>Agaricales</taxon>
        <taxon>Marasmiineae</taxon>
        <taxon>Mycenaceae</taxon>
        <taxon>Roridomyces</taxon>
    </lineage>
</organism>
<name>A0AAD7FG91_9AGAR</name>
<keyword evidence="2" id="KW-1185">Reference proteome</keyword>
<dbReference type="EMBL" id="JARKIF010000019">
    <property type="protein sequence ID" value="KAJ7618561.1"/>
    <property type="molecule type" value="Genomic_DNA"/>
</dbReference>
<accession>A0AAD7FG91</accession>
<gene>
    <name evidence="1" type="ORF">FB45DRAFT_169203</name>
</gene>